<dbReference type="PROSITE" id="PS51257">
    <property type="entry name" value="PROKAR_LIPOPROTEIN"/>
    <property type="match status" value="1"/>
</dbReference>
<comment type="caution">
    <text evidence="4">The sequence shown here is derived from an EMBL/GenBank/DDBJ whole genome shotgun (WGS) entry which is preliminary data.</text>
</comment>
<keyword evidence="5" id="KW-1185">Reference proteome</keyword>
<feature type="chain" id="PRO_5035321855" evidence="2">
    <location>
        <begin position="31"/>
        <end position="285"/>
    </location>
</feature>
<feature type="domain" description="Solute-binding protein family 3/N-terminal" evidence="3">
    <location>
        <begin position="43"/>
        <end position="256"/>
    </location>
</feature>
<dbReference type="Pfam" id="PF00497">
    <property type="entry name" value="SBP_bac_3"/>
    <property type="match status" value="1"/>
</dbReference>
<name>A0A8J3FHE7_9ACTN</name>
<dbReference type="PANTHER" id="PTHR35936">
    <property type="entry name" value="MEMBRANE-BOUND LYTIC MUREIN TRANSGLYCOSYLASE F"/>
    <property type="match status" value="1"/>
</dbReference>
<proteinExistence type="predicted"/>
<dbReference type="EMBL" id="BMQC01000006">
    <property type="protein sequence ID" value="GGK28727.1"/>
    <property type="molecule type" value="Genomic_DNA"/>
</dbReference>
<reference evidence="4" key="2">
    <citation type="submission" date="2020-09" db="EMBL/GenBank/DDBJ databases">
        <authorList>
            <person name="Sun Q."/>
            <person name="Ohkuma M."/>
        </authorList>
    </citation>
    <scope>NUCLEOTIDE SEQUENCE</scope>
    <source>
        <strain evidence="4">JCM 3091</strain>
    </source>
</reference>
<dbReference type="AlphaFoldDB" id="A0A8J3FHE7"/>
<keyword evidence="1 2" id="KW-0732">Signal</keyword>
<dbReference type="SMART" id="SM00062">
    <property type="entry name" value="PBPb"/>
    <property type="match status" value="1"/>
</dbReference>
<evidence type="ECO:0000256" key="2">
    <source>
        <dbReference type="SAM" id="SignalP"/>
    </source>
</evidence>
<dbReference type="SUPFAM" id="SSF53850">
    <property type="entry name" value="Periplasmic binding protein-like II"/>
    <property type="match status" value="1"/>
</dbReference>
<protein>
    <submittedName>
        <fullName evidence="4">ABC transporter substrate-binding protein</fullName>
    </submittedName>
</protein>
<sequence length="285" mass="31121">MSRFARRIPILAGLLTGALLTGCAAKSAPADTEADPRQFLSGTVRVGVSGDEYPGWNRVINGRRFGFDIAVVEALASYFHFTPQYVEVSIPDRMNKLVAGEVQLVVSNFSMTTEREKDVDFAGPYFVDAQSFFHWTDATDLLQIPPSQICTPNGTTAADRLLQLGWRPRLEQSLSACMNKFLTSRDKKMFVSTDASILAAFARGHGMLPPKPIPIGGIEQYGVGLPNNRPKLCAEVNKALELFLANEWQTAFGTYLQDSVDIAAKRPGALRPCDPGPSPSTPTPR</sequence>
<evidence type="ECO:0000256" key="1">
    <source>
        <dbReference type="ARBA" id="ARBA00022729"/>
    </source>
</evidence>
<dbReference type="PANTHER" id="PTHR35936:SF17">
    <property type="entry name" value="ARGININE-BINDING EXTRACELLULAR PROTEIN ARTP"/>
    <property type="match status" value="1"/>
</dbReference>
<reference evidence="4" key="1">
    <citation type="journal article" date="2014" name="Int. J. Syst. Evol. Microbiol.">
        <title>Complete genome sequence of Corynebacterium casei LMG S-19264T (=DSM 44701T), isolated from a smear-ripened cheese.</title>
        <authorList>
            <consortium name="US DOE Joint Genome Institute (JGI-PGF)"/>
            <person name="Walter F."/>
            <person name="Albersmeier A."/>
            <person name="Kalinowski J."/>
            <person name="Ruckert C."/>
        </authorList>
    </citation>
    <scope>NUCLEOTIDE SEQUENCE</scope>
    <source>
        <strain evidence="4">JCM 3091</strain>
    </source>
</reference>
<organism evidence="4 5">
    <name type="scientific">Pilimelia terevasa</name>
    <dbReference type="NCBI Taxonomy" id="53372"/>
    <lineage>
        <taxon>Bacteria</taxon>
        <taxon>Bacillati</taxon>
        <taxon>Actinomycetota</taxon>
        <taxon>Actinomycetes</taxon>
        <taxon>Micromonosporales</taxon>
        <taxon>Micromonosporaceae</taxon>
        <taxon>Pilimelia</taxon>
    </lineage>
</organism>
<dbReference type="InterPro" id="IPR001638">
    <property type="entry name" value="Solute-binding_3/MltF_N"/>
</dbReference>
<gene>
    <name evidence="4" type="ORF">GCM10010124_21780</name>
</gene>
<feature type="signal peptide" evidence="2">
    <location>
        <begin position="1"/>
        <end position="30"/>
    </location>
</feature>
<evidence type="ECO:0000313" key="5">
    <source>
        <dbReference type="Proteomes" id="UP000662200"/>
    </source>
</evidence>
<dbReference type="Proteomes" id="UP000662200">
    <property type="component" value="Unassembled WGS sequence"/>
</dbReference>
<evidence type="ECO:0000259" key="3">
    <source>
        <dbReference type="SMART" id="SM00062"/>
    </source>
</evidence>
<evidence type="ECO:0000313" key="4">
    <source>
        <dbReference type="EMBL" id="GGK28727.1"/>
    </source>
</evidence>
<accession>A0A8J3FHE7</accession>
<dbReference type="Gene3D" id="3.40.190.10">
    <property type="entry name" value="Periplasmic binding protein-like II"/>
    <property type="match status" value="2"/>
</dbReference>
<dbReference type="RefSeq" id="WP_189114135.1">
    <property type="nucleotide sequence ID" value="NZ_BMQC01000006.1"/>
</dbReference>